<evidence type="ECO:0000259" key="1">
    <source>
        <dbReference type="Pfam" id="PF13401"/>
    </source>
</evidence>
<proteinExistence type="predicted"/>
<reference evidence="2" key="1">
    <citation type="submission" date="2020-10" db="EMBL/GenBank/DDBJ databases">
        <authorList>
            <person name="Gilroy R."/>
        </authorList>
    </citation>
    <scope>NUCLEOTIDE SEQUENCE</scope>
    <source>
        <strain evidence="2">6276</strain>
    </source>
</reference>
<dbReference type="InterPro" id="IPR052026">
    <property type="entry name" value="ExeA_AAA_ATPase_DNA-bind"/>
</dbReference>
<comment type="caution">
    <text evidence="2">The sequence shown here is derived from an EMBL/GenBank/DDBJ whole genome shotgun (WGS) entry which is preliminary data.</text>
</comment>
<dbReference type="SUPFAM" id="SSF52540">
    <property type="entry name" value="P-loop containing nucleoside triphosphate hydrolases"/>
    <property type="match status" value="1"/>
</dbReference>
<protein>
    <submittedName>
        <fullName evidence="2">AAA family ATPase</fullName>
    </submittedName>
</protein>
<dbReference type="InterPro" id="IPR049945">
    <property type="entry name" value="AAA_22"/>
</dbReference>
<dbReference type="InterPro" id="IPR027417">
    <property type="entry name" value="P-loop_NTPase"/>
</dbReference>
<dbReference type="AlphaFoldDB" id="A0A9D1JMT8"/>
<evidence type="ECO:0000313" key="3">
    <source>
        <dbReference type="Proteomes" id="UP000823928"/>
    </source>
</evidence>
<dbReference type="EMBL" id="DVIU01000137">
    <property type="protein sequence ID" value="HIS36377.1"/>
    <property type="molecule type" value="Genomic_DNA"/>
</dbReference>
<dbReference type="PANTHER" id="PTHR35894">
    <property type="entry name" value="GENERAL SECRETION PATHWAY PROTEIN A-RELATED"/>
    <property type="match status" value="1"/>
</dbReference>
<name>A0A9D1JMT8_9BACT</name>
<dbReference type="GO" id="GO:0016887">
    <property type="term" value="F:ATP hydrolysis activity"/>
    <property type="evidence" value="ECO:0007669"/>
    <property type="project" value="InterPro"/>
</dbReference>
<evidence type="ECO:0000313" key="2">
    <source>
        <dbReference type="EMBL" id="HIS36377.1"/>
    </source>
</evidence>
<gene>
    <name evidence="2" type="ORF">IAC10_07080</name>
</gene>
<dbReference type="Gene3D" id="3.40.50.300">
    <property type="entry name" value="P-loop containing nucleotide triphosphate hydrolases"/>
    <property type="match status" value="1"/>
</dbReference>
<sequence length="244" mass="28473">MNNTKFVKTKNVKRFVALMDELQKLPPNIPKLALVYGDHGLGKTKAIIWWATRNDAIYVRANNEISQNGLLQAIVDELGERPMYLMQENFKLILKHLKQDPKIIIVDEADYLFNSKNVIEILRDIQDSTGCPVVLSGMGAMDKKIARFKHFEDRLFKKLKFEQFNSLDIKEIINELTELNFTEDAIEYLETRTNQFRQLVKLINRIEKLSETNKFDEIDEYTLKGIINERQTNFPVSTVKKLYA</sequence>
<reference evidence="2" key="2">
    <citation type="journal article" date="2021" name="PeerJ">
        <title>Extensive microbial diversity within the chicken gut microbiome revealed by metagenomics and culture.</title>
        <authorList>
            <person name="Gilroy R."/>
            <person name="Ravi A."/>
            <person name="Getino M."/>
            <person name="Pursley I."/>
            <person name="Horton D.L."/>
            <person name="Alikhan N.F."/>
            <person name="Baker D."/>
            <person name="Gharbi K."/>
            <person name="Hall N."/>
            <person name="Watson M."/>
            <person name="Adriaenssens E.M."/>
            <person name="Foster-Nyarko E."/>
            <person name="Jarju S."/>
            <person name="Secka A."/>
            <person name="Antonio M."/>
            <person name="Oren A."/>
            <person name="Chaudhuri R.R."/>
            <person name="La Ragione R."/>
            <person name="Hildebrand F."/>
            <person name="Pallen M.J."/>
        </authorList>
    </citation>
    <scope>NUCLEOTIDE SEQUENCE</scope>
    <source>
        <strain evidence="2">6276</strain>
    </source>
</reference>
<dbReference type="PANTHER" id="PTHR35894:SF5">
    <property type="entry name" value="MU-LIKE PROPHAGE FLUMU DNA TRANSPOSITION PROTEIN B"/>
    <property type="match status" value="1"/>
</dbReference>
<dbReference type="Proteomes" id="UP000823928">
    <property type="component" value="Unassembled WGS sequence"/>
</dbReference>
<organism evidence="2 3">
    <name type="scientific">Candidatus Scatousia excrementigallinarum</name>
    <dbReference type="NCBI Taxonomy" id="2840935"/>
    <lineage>
        <taxon>Bacteria</taxon>
        <taxon>Candidatus Scatousia</taxon>
    </lineage>
</organism>
<feature type="domain" description="ORC1/DEAH AAA+ ATPase" evidence="1">
    <location>
        <begin position="32"/>
        <end position="141"/>
    </location>
</feature>
<accession>A0A9D1JMT8</accession>
<dbReference type="Pfam" id="PF13401">
    <property type="entry name" value="AAA_22"/>
    <property type="match status" value="1"/>
</dbReference>